<dbReference type="STRING" id="1550566.SZ63_08720"/>
<keyword evidence="1" id="KW-0812">Transmembrane</keyword>
<dbReference type="PATRIC" id="fig|1550566.3.peg.1897"/>
<dbReference type="AlphaFoldDB" id="A0A0H1QXN3"/>
<gene>
    <name evidence="2" type="ORF">SZ63_08720</name>
</gene>
<feature type="transmembrane region" description="Helical" evidence="1">
    <location>
        <begin position="72"/>
        <end position="88"/>
    </location>
</feature>
<evidence type="ECO:0000313" key="2">
    <source>
        <dbReference type="EMBL" id="KLK87703.1"/>
    </source>
</evidence>
<evidence type="ECO:0000313" key="3">
    <source>
        <dbReference type="Proteomes" id="UP000035301"/>
    </source>
</evidence>
<name>A0A0H1QXN3_9EURY</name>
<accession>A0A0H1QXN3</accession>
<keyword evidence="3" id="KW-1185">Reference proteome</keyword>
<protein>
    <recommendedName>
        <fullName evidence="4">Cobalt transporter</fullName>
    </recommendedName>
</protein>
<keyword evidence="1" id="KW-1133">Transmembrane helix</keyword>
<dbReference type="EMBL" id="JXOJ01000004">
    <property type="protein sequence ID" value="KLK87703.1"/>
    <property type="molecule type" value="Genomic_DNA"/>
</dbReference>
<organism evidence="2 3">
    <name type="scientific">Methanoculleus sediminis</name>
    <dbReference type="NCBI Taxonomy" id="1550566"/>
    <lineage>
        <taxon>Archaea</taxon>
        <taxon>Methanobacteriati</taxon>
        <taxon>Methanobacteriota</taxon>
        <taxon>Stenosarchaea group</taxon>
        <taxon>Methanomicrobia</taxon>
        <taxon>Methanomicrobiales</taxon>
        <taxon>Methanomicrobiaceae</taxon>
        <taxon>Methanoculleus</taxon>
    </lineage>
</organism>
<dbReference type="OrthoDB" id="117819at2157"/>
<feature type="transmembrane region" description="Helical" evidence="1">
    <location>
        <begin position="12"/>
        <end position="35"/>
    </location>
</feature>
<evidence type="ECO:0008006" key="4">
    <source>
        <dbReference type="Google" id="ProtNLM"/>
    </source>
</evidence>
<dbReference type="Proteomes" id="UP000035301">
    <property type="component" value="Unassembled WGS sequence"/>
</dbReference>
<proteinExistence type="predicted"/>
<dbReference type="RefSeq" id="WP_048184333.1">
    <property type="nucleotide sequence ID" value="NZ_JXOJ01000004.1"/>
</dbReference>
<sequence length="217" mass="23093">MQDPRLRLLSVALLSLAAFASTAGAAAALVWWLLFTPRMKSLPRPGVLLPLVAMIAATALVSSWGGGAGLSYLFRMTVILLLAAWAYAETEDGEMLAVAVWALGNRVGFEAGLVAEMGISGLSVLRQEIEQVRTAIALKGIRPGVRSVVPLAVTLIVTQIRRADEIARLLVVRGYTIGGRICPRFRADPLDVPAAIMAVIPALLSTLPLRDVFILVG</sequence>
<reference evidence="2 3" key="1">
    <citation type="journal article" date="2015" name="Int. J. Syst. Evol. Microbiol.">
        <title>Methanoculleus sediminis sp. nov., a methanogen from sediments near a submarine mud volcano.</title>
        <authorList>
            <person name="Chen S.C."/>
            <person name="Chen M.F."/>
            <person name="Lai M.C."/>
            <person name="Weng C.Y."/>
            <person name="Wu S.Y."/>
            <person name="Lin S."/>
            <person name="Yang T.F."/>
            <person name="Chen P.C."/>
        </authorList>
    </citation>
    <scope>NUCLEOTIDE SEQUENCE [LARGE SCALE GENOMIC DNA]</scope>
    <source>
        <strain evidence="2 3">S3Fa</strain>
    </source>
</reference>
<comment type="caution">
    <text evidence="2">The sequence shown here is derived from an EMBL/GenBank/DDBJ whole genome shotgun (WGS) entry which is preliminary data.</text>
</comment>
<feature type="transmembrane region" description="Helical" evidence="1">
    <location>
        <begin position="47"/>
        <end position="66"/>
    </location>
</feature>
<evidence type="ECO:0000256" key="1">
    <source>
        <dbReference type="SAM" id="Phobius"/>
    </source>
</evidence>
<keyword evidence="1" id="KW-0472">Membrane</keyword>